<dbReference type="RefSeq" id="WP_087130658.1">
    <property type="nucleotide sequence ID" value="NZ_FUKO01000019.1"/>
</dbReference>
<dbReference type="GO" id="GO:0080120">
    <property type="term" value="P:CAAX-box protein maturation"/>
    <property type="evidence" value="ECO:0007669"/>
    <property type="project" value="UniProtKB-ARBA"/>
</dbReference>
<dbReference type="Pfam" id="PF02517">
    <property type="entry name" value="Rce1-like"/>
    <property type="match status" value="1"/>
</dbReference>
<dbReference type="EMBL" id="FUKO01000019">
    <property type="protein sequence ID" value="SJN29818.1"/>
    <property type="molecule type" value="Genomic_DNA"/>
</dbReference>
<evidence type="ECO:0000313" key="3">
    <source>
        <dbReference type="EMBL" id="SJN29818.1"/>
    </source>
</evidence>
<protein>
    <submittedName>
        <fullName evidence="3">Integral membrane protein</fullName>
    </submittedName>
</protein>
<feature type="transmembrane region" description="Helical" evidence="1">
    <location>
        <begin position="20"/>
        <end position="41"/>
    </location>
</feature>
<dbReference type="OrthoDB" id="4453618at2"/>
<organism evidence="3 4">
    <name type="scientific">Microbacterium esteraromaticum</name>
    <dbReference type="NCBI Taxonomy" id="57043"/>
    <lineage>
        <taxon>Bacteria</taxon>
        <taxon>Bacillati</taxon>
        <taxon>Actinomycetota</taxon>
        <taxon>Actinomycetes</taxon>
        <taxon>Micrococcales</taxon>
        <taxon>Microbacteriaceae</taxon>
        <taxon>Microbacterium</taxon>
    </lineage>
</organism>
<keyword evidence="1" id="KW-0472">Membrane</keyword>
<feature type="domain" description="CAAX prenyl protease 2/Lysostaphin resistance protein A-like" evidence="2">
    <location>
        <begin position="154"/>
        <end position="245"/>
    </location>
</feature>
<dbReference type="GO" id="GO:0004175">
    <property type="term" value="F:endopeptidase activity"/>
    <property type="evidence" value="ECO:0007669"/>
    <property type="project" value="UniProtKB-ARBA"/>
</dbReference>
<dbReference type="AlphaFoldDB" id="A0A1R4JCR9"/>
<evidence type="ECO:0000256" key="1">
    <source>
        <dbReference type="SAM" id="Phobius"/>
    </source>
</evidence>
<accession>A0A1R4JCR9</accession>
<feature type="transmembrane region" description="Helical" evidence="1">
    <location>
        <begin position="210"/>
        <end position="228"/>
    </location>
</feature>
<sequence>MTTASSAPQHAQRDGGRGRLWWEIAIVLALGLGQSAIYAIVQLAYRLTDSTPLADQTTTLNPSRSDREIFDLIYQVLSIGFSVVPVLLVCFLLWQSRRPHLGALGLTGDKPARDIGGGTLLVLVIGIPGIGLYLLGRALGWFVAVNPAGLDAHWWTVPILLLSAARASIQEEFIVLGYLFTRLRQLGWGTWPIIIGTSLLRASYHLYQGPGAFVGNFAMGMLFGWLFARKGRLLPFLVAHFLIDAAAFVGYPWAAATWPALFGLPG</sequence>
<keyword evidence="1" id="KW-0812">Transmembrane</keyword>
<reference evidence="3 4" key="1">
    <citation type="submission" date="2017-02" db="EMBL/GenBank/DDBJ databases">
        <authorList>
            <person name="Peterson S.W."/>
        </authorList>
    </citation>
    <scope>NUCLEOTIDE SEQUENCE [LARGE SCALE GENOMIC DNA]</scope>
    <source>
        <strain evidence="3 4">B Mb 05.01</strain>
    </source>
</reference>
<feature type="transmembrane region" description="Helical" evidence="1">
    <location>
        <begin position="233"/>
        <end position="254"/>
    </location>
</feature>
<evidence type="ECO:0000313" key="4">
    <source>
        <dbReference type="Proteomes" id="UP000196320"/>
    </source>
</evidence>
<name>A0A1R4JCR9_9MICO</name>
<keyword evidence="4" id="KW-1185">Reference proteome</keyword>
<dbReference type="InterPro" id="IPR003675">
    <property type="entry name" value="Rce1/LyrA-like_dom"/>
</dbReference>
<dbReference type="Proteomes" id="UP000196320">
    <property type="component" value="Unassembled WGS sequence"/>
</dbReference>
<evidence type="ECO:0000259" key="2">
    <source>
        <dbReference type="Pfam" id="PF02517"/>
    </source>
</evidence>
<gene>
    <name evidence="3" type="ORF">FM104_06690</name>
</gene>
<feature type="transmembrane region" description="Helical" evidence="1">
    <location>
        <begin position="115"/>
        <end position="135"/>
    </location>
</feature>
<keyword evidence="1" id="KW-1133">Transmembrane helix</keyword>
<feature type="transmembrane region" description="Helical" evidence="1">
    <location>
        <begin position="72"/>
        <end position="94"/>
    </location>
</feature>
<proteinExistence type="predicted"/>